<proteinExistence type="predicted"/>
<dbReference type="RefSeq" id="XP_004360680.1">
    <property type="nucleotide sequence ID" value="XM_004360623.1"/>
</dbReference>
<organism evidence="1 2">
    <name type="scientific">Cavenderia fasciculata</name>
    <name type="common">Slime mold</name>
    <name type="synonym">Dictyostelium fasciculatum</name>
    <dbReference type="NCBI Taxonomy" id="261658"/>
    <lineage>
        <taxon>Eukaryota</taxon>
        <taxon>Amoebozoa</taxon>
        <taxon>Evosea</taxon>
        <taxon>Eumycetozoa</taxon>
        <taxon>Dictyostelia</taxon>
        <taxon>Acytosteliales</taxon>
        <taxon>Cavenderiaceae</taxon>
        <taxon>Cavenderia</taxon>
    </lineage>
</organism>
<protein>
    <submittedName>
        <fullName evidence="1">Uncharacterized protein</fullName>
    </submittedName>
</protein>
<dbReference type="Proteomes" id="UP000007797">
    <property type="component" value="Unassembled WGS sequence"/>
</dbReference>
<evidence type="ECO:0000313" key="2">
    <source>
        <dbReference type="Proteomes" id="UP000007797"/>
    </source>
</evidence>
<sequence>MDLDLRDQLFVAALQCGNNQEIIKWLKDSFTDLEELDKFCKSHYNYITKHASTDTINLIKFKLTHIIHIKELCSMAILKLYLPFCGPRFLPTLQRHMNQALSDGDLEFVDYLLTAESDKKGLLASYYPITEIDPSIMSMDLVNRLKKSRSLCVSKQAMTQSAISAKQLDVLQYIIANTSWSTDHEDSFNTESLVVRALCIDDTSIIAFILDRFYHVNDGGDEHKKAFKVTPYDLCNMEPRTLEYLYLKGHFLEFEISSQSQTQYTYLGIFHKNYTDR</sequence>
<name>F4PMN2_CACFS</name>
<dbReference type="AlphaFoldDB" id="F4PMN2"/>
<dbReference type="EMBL" id="GL883008">
    <property type="protein sequence ID" value="EGG22829.1"/>
    <property type="molecule type" value="Genomic_DNA"/>
</dbReference>
<dbReference type="GeneID" id="14874871"/>
<gene>
    <name evidence="1" type="ORF">DFA_04959</name>
</gene>
<reference evidence="2" key="1">
    <citation type="journal article" date="2011" name="Genome Res.">
        <title>Phylogeny-wide analysis of social amoeba genomes highlights ancient origins for complex intercellular communication.</title>
        <authorList>
            <person name="Heidel A.J."/>
            <person name="Lawal H.M."/>
            <person name="Felder M."/>
            <person name="Schilde C."/>
            <person name="Helps N.R."/>
            <person name="Tunggal B."/>
            <person name="Rivero F."/>
            <person name="John U."/>
            <person name="Schleicher M."/>
            <person name="Eichinger L."/>
            <person name="Platzer M."/>
            <person name="Noegel A.A."/>
            <person name="Schaap P."/>
            <person name="Gloeckner G."/>
        </authorList>
    </citation>
    <scope>NUCLEOTIDE SEQUENCE [LARGE SCALE GENOMIC DNA]</scope>
    <source>
        <strain evidence="2">SH3</strain>
    </source>
</reference>
<evidence type="ECO:0000313" key="1">
    <source>
        <dbReference type="EMBL" id="EGG22829.1"/>
    </source>
</evidence>
<accession>F4PMN2</accession>
<keyword evidence="2" id="KW-1185">Reference proteome</keyword>
<dbReference type="KEGG" id="dfa:DFA_04959"/>